<dbReference type="AlphaFoldDB" id="A0A0A8K4T8"/>
<organism evidence="3 4">
    <name type="scientific">Methyloceanibacter caenitepidi</name>
    <dbReference type="NCBI Taxonomy" id="1384459"/>
    <lineage>
        <taxon>Bacteria</taxon>
        <taxon>Pseudomonadati</taxon>
        <taxon>Pseudomonadota</taxon>
        <taxon>Alphaproteobacteria</taxon>
        <taxon>Hyphomicrobiales</taxon>
        <taxon>Hyphomicrobiaceae</taxon>
        <taxon>Methyloceanibacter</taxon>
    </lineage>
</organism>
<dbReference type="InterPro" id="IPR003695">
    <property type="entry name" value="Ppx_GppA_N"/>
</dbReference>
<gene>
    <name evidence="3" type="ORF">GL4_2449</name>
</gene>
<evidence type="ECO:0000256" key="1">
    <source>
        <dbReference type="SAM" id="MobiDB-lite"/>
    </source>
</evidence>
<dbReference type="Pfam" id="PF02541">
    <property type="entry name" value="Ppx-GppA"/>
    <property type="match status" value="1"/>
</dbReference>
<accession>A0A0A8K4T8</accession>
<feature type="region of interest" description="Disordered" evidence="1">
    <location>
        <begin position="436"/>
        <end position="466"/>
    </location>
</feature>
<evidence type="ECO:0000313" key="4">
    <source>
        <dbReference type="Proteomes" id="UP000031643"/>
    </source>
</evidence>
<feature type="domain" description="Ppx/GppA phosphatase N-terminal" evidence="2">
    <location>
        <begin position="132"/>
        <end position="433"/>
    </location>
</feature>
<feature type="region of interest" description="Disordered" evidence="1">
    <location>
        <begin position="1"/>
        <end position="52"/>
    </location>
</feature>
<evidence type="ECO:0000259" key="2">
    <source>
        <dbReference type="Pfam" id="PF02541"/>
    </source>
</evidence>
<dbReference type="HOGENOM" id="CLU_025908_0_0_5"/>
<protein>
    <submittedName>
        <fullName evidence="3">Exopolyphosphatase</fullName>
        <ecNumber evidence="3">3.6.1.11</ecNumber>
    </submittedName>
</protein>
<dbReference type="KEGG" id="mcg:GL4_2449"/>
<dbReference type="Gene3D" id="3.30.420.40">
    <property type="match status" value="1"/>
</dbReference>
<reference evidence="3 4" key="1">
    <citation type="submission" date="2014-09" db="EMBL/GenBank/DDBJ databases">
        <title>Genome sequencing of Methyloceanibacter caenitepidi Gela4.</title>
        <authorList>
            <person name="Takeuchi M."/>
            <person name="Susumu S."/>
            <person name="Kamagata Y."/>
            <person name="Oshima K."/>
            <person name="Hattori M."/>
            <person name="Iwasaki W."/>
        </authorList>
    </citation>
    <scope>NUCLEOTIDE SEQUENCE [LARGE SCALE GENOMIC DNA]</scope>
    <source>
        <strain evidence="3 4">Gela4</strain>
    </source>
</reference>
<proteinExistence type="predicted"/>
<dbReference type="CDD" id="cd24054">
    <property type="entry name" value="ASKHA_NBD_AaPPX-GppA_MtPPX2-like"/>
    <property type="match status" value="1"/>
</dbReference>
<dbReference type="InterPro" id="IPR043129">
    <property type="entry name" value="ATPase_NBD"/>
</dbReference>
<feature type="region of interest" description="Disordered" evidence="1">
    <location>
        <begin position="66"/>
        <end position="91"/>
    </location>
</feature>
<dbReference type="GO" id="GO:0004309">
    <property type="term" value="F:exopolyphosphatase activity"/>
    <property type="evidence" value="ECO:0007669"/>
    <property type="project" value="UniProtKB-EC"/>
</dbReference>
<dbReference type="EMBL" id="AP014648">
    <property type="protein sequence ID" value="BAQ17885.1"/>
    <property type="molecule type" value="Genomic_DNA"/>
</dbReference>
<dbReference type="SUPFAM" id="SSF53067">
    <property type="entry name" value="Actin-like ATPase domain"/>
    <property type="match status" value="2"/>
</dbReference>
<name>A0A0A8K4T8_9HYPH</name>
<sequence length="466" mass="49352">MAAGNGRGSALRQAREVEIVTGPSGIARTAAGNPRREDLARNPDASPDAGALPCAAAIRSDAGESGAVSAAAPGTPAPAGGPVASPAGAASDVGGGVRNARGAARLCQTVYGALDLGTNNCRLLVAKPSRRGFVVVDAFSRIIRLGEGVQATGELAESAQKRTIAALRICADKMRRRGVTRSRLIATEACRIATNGASFIDRVENETGLALEIVGRETEAKLAVSGCASLLDSACDWALVFDIGGGSSELIWLDLRKLGQDWKQSVQSRAAIQDAIAAWTSLPLGVVNLAERHGGHDVTAESYEAMVEDVASALAGFESQYRFGERVAHDRAHFLGTSGTVTTISGIHLGLPRYDRSRVDGCWLKATDVRRVSGDLIAMSYAERIAQPCIGHERADLVLAGCAILEALLRTWPCQRLRVADRGLREGILTTLMAEDGHDRKTPRRRRRKGRRRAKLANSKAPTRNN</sequence>
<feature type="compositionally biased region" description="Basic residues" evidence="1">
    <location>
        <begin position="441"/>
        <end position="455"/>
    </location>
</feature>
<dbReference type="PANTHER" id="PTHR30005:SF0">
    <property type="entry name" value="RETROGRADE REGULATION PROTEIN 2"/>
    <property type="match status" value="1"/>
</dbReference>
<dbReference type="Proteomes" id="UP000031643">
    <property type="component" value="Chromosome"/>
</dbReference>
<keyword evidence="3" id="KW-0378">Hydrolase</keyword>
<dbReference type="PANTHER" id="PTHR30005">
    <property type="entry name" value="EXOPOLYPHOSPHATASE"/>
    <property type="match status" value="1"/>
</dbReference>
<dbReference type="STRING" id="1384459.GL4_2449"/>
<dbReference type="InterPro" id="IPR050273">
    <property type="entry name" value="GppA/Ppx_hydrolase"/>
</dbReference>
<dbReference type="EC" id="3.6.1.11" evidence="3"/>
<evidence type="ECO:0000313" key="3">
    <source>
        <dbReference type="EMBL" id="BAQ17885.1"/>
    </source>
</evidence>
<keyword evidence="4" id="KW-1185">Reference proteome</keyword>
<dbReference type="Gene3D" id="3.30.420.150">
    <property type="entry name" value="Exopolyphosphatase. Domain 2"/>
    <property type="match status" value="1"/>
</dbReference>